<feature type="transmembrane region" description="Helical" evidence="6">
    <location>
        <begin position="218"/>
        <end position="241"/>
    </location>
</feature>
<comment type="subcellular location">
    <subcellularLocation>
        <location evidence="1">Endomembrane system</location>
        <topology evidence="1">Multi-pass membrane protein</topology>
    </subcellularLocation>
</comment>
<evidence type="ECO:0000313" key="8">
    <source>
        <dbReference type="Proteomes" id="UP001165122"/>
    </source>
</evidence>
<dbReference type="GO" id="GO:0030026">
    <property type="term" value="P:intracellular manganese ion homeostasis"/>
    <property type="evidence" value="ECO:0007669"/>
    <property type="project" value="InterPro"/>
</dbReference>
<evidence type="ECO:0000256" key="3">
    <source>
        <dbReference type="ARBA" id="ARBA00022692"/>
    </source>
</evidence>
<evidence type="ECO:0000256" key="2">
    <source>
        <dbReference type="ARBA" id="ARBA00007049"/>
    </source>
</evidence>
<accession>A0A9W7AS02</accession>
<feature type="transmembrane region" description="Helical" evidence="6">
    <location>
        <begin position="183"/>
        <end position="206"/>
    </location>
</feature>
<evidence type="ECO:0000256" key="5">
    <source>
        <dbReference type="ARBA" id="ARBA00023136"/>
    </source>
</evidence>
<organism evidence="7 8">
    <name type="scientific">Triparma laevis f. longispina</name>
    <dbReference type="NCBI Taxonomy" id="1714387"/>
    <lineage>
        <taxon>Eukaryota</taxon>
        <taxon>Sar</taxon>
        <taxon>Stramenopiles</taxon>
        <taxon>Ochrophyta</taxon>
        <taxon>Bolidophyceae</taxon>
        <taxon>Parmales</taxon>
        <taxon>Triparmaceae</taxon>
        <taxon>Triparma</taxon>
    </lineage>
</organism>
<dbReference type="PANTHER" id="PTHR31851">
    <property type="entry name" value="FE(2+)/MN(2+) TRANSPORTER PCL1"/>
    <property type="match status" value="1"/>
</dbReference>
<evidence type="ECO:0000256" key="1">
    <source>
        <dbReference type="ARBA" id="ARBA00004127"/>
    </source>
</evidence>
<dbReference type="InterPro" id="IPR008217">
    <property type="entry name" value="Ccc1_fam"/>
</dbReference>
<feature type="transmembrane region" description="Helical" evidence="6">
    <location>
        <begin position="253"/>
        <end position="271"/>
    </location>
</feature>
<dbReference type="GO" id="GO:0005384">
    <property type="term" value="F:manganese ion transmembrane transporter activity"/>
    <property type="evidence" value="ECO:0007669"/>
    <property type="project" value="InterPro"/>
</dbReference>
<keyword evidence="8" id="KW-1185">Reference proteome</keyword>
<comment type="caution">
    <text evidence="7">The sequence shown here is derived from an EMBL/GenBank/DDBJ whole genome shotgun (WGS) entry which is preliminary data.</text>
</comment>
<evidence type="ECO:0000313" key="7">
    <source>
        <dbReference type="EMBL" id="GMH74452.1"/>
    </source>
</evidence>
<comment type="similarity">
    <text evidence="2">Belongs to the CCC1 family.</text>
</comment>
<reference evidence="8" key="1">
    <citation type="journal article" date="2023" name="Commun. Biol.">
        <title>Genome analysis of Parmales, the sister group of diatoms, reveals the evolutionary specialization of diatoms from phago-mixotrophs to photoautotrophs.</title>
        <authorList>
            <person name="Ban H."/>
            <person name="Sato S."/>
            <person name="Yoshikawa S."/>
            <person name="Yamada K."/>
            <person name="Nakamura Y."/>
            <person name="Ichinomiya M."/>
            <person name="Sato N."/>
            <person name="Blanc-Mathieu R."/>
            <person name="Endo H."/>
            <person name="Kuwata A."/>
            <person name="Ogata H."/>
        </authorList>
    </citation>
    <scope>NUCLEOTIDE SEQUENCE [LARGE SCALE GENOMIC DNA]</scope>
    <source>
        <strain evidence="8">NIES 3700</strain>
    </source>
</reference>
<protein>
    <submittedName>
        <fullName evidence="7">Uncharacterized protein</fullName>
    </submittedName>
</protein>
<dbReference type="AlphaFoldDB" id="A0A9W7AS02"/>
<dbReference type="Proteomes" id="UP001165122">
    <property type="component" value="Unassembled WGS sequence"/>
</dbReference>
<sequence>MAARDLKKAKEAYQSRDIEMAMKVHDDKSKLTQNATENHSTEANGLIKSLVFGGLDGIITTFAIVAAVNGAGMDLNTIILMGVANLIADGISMGLGDYISSKAEADAVLAEYEREKWELENYPEGEYKEMIEIYEGKGLTSSDANAFVDIMKKYPDFFLDKMMVDELEVMPPEDTSDLWKEGLVTFLSFVVFGSVPLLAYIIAKFAGVDGEGEGDGDLLFGISIIFTALTMFMLGIVSGKFTKSNIWISGAKMLLNGGLAASAAFFIGMGLEHVLE</sequence>
<gene>
    <name evidence="7" type="ORF">TrLO_g15837</name>
</gene>
<keyword evidence="5 6" id="KW-0472">Membrane</keyword>
<dbReference type="OrthoDB" id="73465at2759"/>
<proteinExistence type="inferred from homology"/>
<keyword evidence="4 6" id="KW-1133">Transmembrane helix</keyword>
<keyword evidence="3 6" id="KW-0812">Transmembrane</keyword>
<evidence type="ECO:0000256" key="6">
    <source>
        <dbReference type="SAM" id="Phobius"/>
    </source>
</evidence>
<dbReference type="GO" id="GO:0012505">
    <property type="term" value="C:endomembrane system"/>
    <property type="evidence" value="ECO:0007669"/>
    <property type="project" value="UniProtKB-SubCell"/>
</dbReference>
<name>A0A9W7AS02_9STRA</name>
<evidence type="ECO:0000256" key="4">
    <source>
        <dbReference type="ARBA" id="ARBA00022989"/>
    </source>
</evidence>
<dbReference type="Pfam" id="PF01988">
    <property type="entry name" value="VIT1"/>
    <property type="match status" value="1"/>
</dbReference>
<dbReference type="EMBL" id="BRXW01000698">
    <property type="protein sequence ID" value="GMH74452.1"/>
    <property type="molecule type" value="Genomic_DNA"/>
</dbReference>